<dbReference type="OrthoDB" id="9810484at2"/>
<dbReference type="RefSeq" id="WP_014887671.1">
    <property type="nucleotide sequence ID" value="NC_018418.1"/>
</dbReference>
<dbReference type="PANTHER" id="PTHR19836:SF19">
    <property type="entry name" value="SMALL RIBOSOMAL SUBUNIT PROTEIN US14M"/>
    <property type="match status" value="1"/>
</dbReference>
<accession>J3TET9</accession>
<dbReference type="PANTHER" id="PTHR19836">
    <property type="entry name" value="30S RIBOSOMAL PROTEIN S14"/>
    <property type="match status" value="1"/>
</dbReference>
<evidence type="ECO:0000256" key="6">
    <source>
        <dbReference type="ARBA" id="ARBA00047110"/>
    </source>
</evidence>
<evidence type="ECO:0000256" key="1">
    <source>
        <dbReference type="ARBA" id="ARBA00003686"/>
    </source>
</evidence>
<dbReference type="GO" id="GO:0005737">
    <property type="term" value="C:cytoplasm"/>
    <property type="evidence" value="ECO:0007669"/>
    <property type="project" value="UniProtKB-ARBA"/>
</dbReference>
<protein>
    <recommendedName>
        <fullName evidence="4">Small ribosomal subunit protein uS14</fullName>
    </recommendedName>
    <alternativeName>
        <fullName evidence="5">30S ribosomal protein S14</fullName>
    </alternativeName>
</protein>
<proteinExistence type="predicted"/>
<name>J3TET9_CARRU</name>
<dbReference type="GO" id="GO:0015935">
    <property type="term" value="C:small ribosomal subunit"/>
    <property type="evidence" value="ECO:0007669"/>
    <property type="project" value="TreeGrafter"/>
</dbReference>
<dbReference type="Pfam" id="PF00253">
    <property type="entry name" value="Ribosomal_S14"/>
    <property type="match status" value="1"/>
</dbReference>
<dbReference type="GO" id="GO:0006412">
    <property type="term" value="P:translation"/>
    <property type="evidence" value="ECO:0007669"/>
    <property type="project" value="InterPro"/>
</dbReference>
<evidence type="ECO:0000256" key="2">
    <source>
        <dbReference type="ARBA" id="ARBA00022980"/>
    </source>
</evidence>
<sequence length="95" mass="11306">MAKKSLIQKNKLIFKNSIKNLKIIIIKNQLKKKFTLNLLLKIQSVKKNKLKTRFINRCYISGRQKSFYNRFSLNRNLIRKIGNFGYIVGIEKSSW</sequence>
<dbReference type="KEGG" id="crv:A357_0173"/>
<comment type="subunit">
    <text evidence="6">Part of the 30S ribosomal subunit. Contacts proteins S3 and S10.</text>
</comment>
<evidence type="ECO:0000256" key="5">
    <source>
        <dbReference type="ARBA" id="ARBA00035312"/>
    </source>
</evidence>
<dbReference type="InterPro" id="IPR001209">
    <property type="entry name" value="Ribosomal_uS14"/>
</dbReference>
<dbReference type="GO" id="GO:0003735">
    <property type="term" value="F:structural constituent of ribosome"/>
    <property type="evidence" value="ECO:0007669"/>
    <property type="project" value="InterPro"/>
</dbReference>
<gene>
    <name evidence="7" type="primary">rpsN</name>
    <name evidence="7" type="ORF">A357_0173</name>
</gene>
<dbReference type="AlphaFoldDB" id="J3TET9"/>
<evidence type="ECO:0000256" key="4">
    <source>
        <dbReference type="ARBA" id="ARBA00035167"/>
    </source>
</evidence>
<keyword evidence="3" id="KW-0687">Ribonucleoprotein</keyword>
<dbReference type="SUPFAM" id="SSF57716">
    <property type="entry name" value="Glucocorticoid receptor-like (DNA-binding domain)"/>
    <property type="match status" value="1"/>
</dbReference>
<keyword evidence="2 7" id="KW-0689">Ribosomal protein</keyword>
<dbReference type="EMBL" id="CP003545">
    <property type="protein sequence ID" value="AFP84372.1"/>
    <property type="molecule type" value="Genomic_DNA"/>
</dbReference>
<dbReference type="PATRIC" id="fig|1202540.3.peg.143"/>
<organism evidence="7 8">
    <name type="scientific">Candidatus Carsonella ruddii PC isolate NHV</name>
    <dbReference type="NCBI Taxonomy" id="1202540"/>
    <lineage>
        <taxon>Bacteria</taxon>
        <taxon>Pseudomonadati</taxon>
        <taxon>Pseudomonadota</taxon>
        <taxon>Gammaproteobacteria</taxon>
        <taxon>Oceanospirillales</taxon>
        <taxon>Halomonadaceae</taxon>
        <taxon>Zymobacter group</taxon>
        <taxon>Candidatus Carsonella</taxon>
    </lineage>
</organism>
<dbReference type="STRING" id="1202540.A357_0173"/>
<evidence type="ECO:0000313" key="7">
    <source>
        <dbReference type="EMBL" id="AFP84372.1"/>
    </source>
</evidence>
<evidence type="ECO:0000313" key="8">
    <source>
        <dbReference type="Proteomes" id="UP000003935"/>
    </source>
</evidence>
<dbReference type="HOGENOM" id="CLU_2367598_0_0_6"/>
<evidence type="ECO:0000256" key="3">
    <source>
        <dbReference type="ARBA" id="ARBA00023274"/>
    </source>
</evidence>
<dbReference type="Gene3D" id="1.10.287.1480">
    <property type="match status" value="1"/>
</dbReference>
<comment type="function">
    <text evidence="1">Binds 16S rRNA, required for the assembly of 30S particles and may also be responsible for determining the conformation of the 16S rRNA at the A site.</text>
</comment>
<reference evidence="7 8" key="1">
    <citation type="journal article" date="2012" name="Mol. Biol. Evol.">
        <title>Genome reduction and co-evolution between the primary and secondary bacterial symbionts of psyllids.</title>
        <authorList>
            <person name="Sloan D.B."/>
            <person name="Moran N.A."/>
        </authorList>
    </citation>
    <scope>NUCLEOTIDE SEQUENCE [LARGE SCALE GENOMIC DNA]</scope>
    <source>
        <strain evidence="7 8">PC</strain>
    </source>
</reference>
<dbReference type="Proteomes" id="UP000003935">
    <property type="component" value="Chromosome"/>
</dbReference>